<dbReference type="Proteomes" id="UP000245702">
    <property type="component" value="Unassembled WGS sequence"/>
</dbReference>
<reference evidence="1 2" key="1">
    <citation type="submission" date="2016-01" db="EMBL/GenBank/DDBJ databases">
        <authorList>
            <person name="Brown R."/>
        </authorList>
    </citation>
    <scope>NUCLEOTIDE SEQUENCE [LARGE SCALE GENOMIC DNA]</scope>
    <source>
        <strain evidence="1">Sporomusa sphaeroides DSM 2875</strain>
    </source>
</reference>
<evidence type="ECO:0000313" key="2">
    <source>
        <dbReference type="Proteomes" id="UP000245702"/>
    </source>
</evidence>
<accession>A0ABP2C5Z3</accession>
<proteinExistence type="predicted"/>
<keyword evidence="2" id="KW-1185">Reference proteome</keyword>
<evidence type="ECO:0008006" key="3">
    <source>
        <dbReference type="Google" id="ProtNLM"/>
    </source>
</evidence>
<comment type="caution">
    <text evidence="1">The sequence shown here is derived from an EMBL/GenBank/DDBJ whole genome shotgun (WGS) entry which is preliminary data.</text>
</comment>
<evidence type="ECO:0000313" key="1">
    <source>
        <dbReference type="EMBL" id="CVK17543.1"/>
    </source>
</evidence>
<name>A0ABP2C5Z3_9FIRM</name>
<dbReference type="EMBL" id="FCOW01000001">
    <property type="protein sequence ID" value="CVK17543.1"/>
    <property type="molecule type" value="Genomic_DNA"/>
</dbReference>
<gene>
    <name evidence="1" type="ORF">SSPH_00177</name>
</gene>
<protein>
    <recommendedName>
        <fullName evidence="3">Inhibitor of sigma-G Gin</fullName>
    </recommendedName>
</protein>
<sequence>MLTSGVILCLQCKSSHVDILHWTGQGAVTQCANCGCQGFIACLSIGRVELHNEQINKAQRDMALPTCGRVG</sequence>
<organism evidence="1 2">
    <name type="scientific">Sporomusa sphaeroides DSM 2875</name>
    <dbReference type="NCBI Taxonomy" id="1337886"/>
    <lineage>
        <taxon>Bacteria</taxon>
        <taxon>Bacillati</taxon>
        <taxon>Bacillota</taxon>
        <taxon>Negativicutes</taxon>
        <taxon>Selenomonadales</taxon>
        <taxon>Sporomusaceae</taxon>
        <taxon>Sporomusa</taxon>
    </lineage>
</organism>